<proteinExistence type="inferred from homology"/>
<dbReference type="Proteomes" id="UP001501480">
    <property type="component" value="Unassembled WGS sequence"/>
</dbReference>
<dbReference type="InterPro" id="IPR001173">
    <property type="entry name" value="Glyco_trans_2-like"/>
</dbReference>
<name>A0ABP5HR72_9ACTN</name>
<dbReference type="PANTHER" id="PTHR48090:SF7">
    <property type="entry name" value="RFBJ PROTEIN"/>
    <property type="match status" value="1"/>
</dbReference>
<comment type="similarity">
    <text evidence="1">Belongs to the glycosyltransferase 2 family.</text>
</comment>
<feature type="domain" description="Glycosyltransferase 2-like" evidence="2">
    <location>
        <begin position="10"/>
        <end position="127"/>
    </location>
</feature>
<accession>A0ABP5HR72</accession>
<evidence type="ECO:0000259" key="2">
    <source>
        <dbReference type="Pfam" id="PF00535"/>
    </source>
</evidence>
<dbReference type="EMBL" id="BAAAPY010000013">
    <property type="protein sequence ID" value="GAA2084776.1"/>
    <property type="molecule type" value="Genomic_DNA"/>
</dbReference>
<evidence type="ECO:0000313" key="4">
    <source>
        <dbReference type="Proteomes" id="UP001501480"/>
    </source>
</evidence>
<dbReference type="SUPFAM" id="SSF53448">
    <property type="entry name" value="Nucleotide-diphospho-sugar transferases"/>
    <property type="match status" value="1"/>
</dbReference>
<sequence length="230" mass="24740">MDNGPATCDIVIPCRDEAAALPLVLADVPDGFAVVVVDNGSTDGTADVARSLGARVVHETRPGYGAAVHAGVEAATAEYVAVVDGDDSMVLSDLPPMLAAVRDGHATMAVGRRRPVARGVWPWHARAGTLVLATWLRRSSGFGIHDLAPMRVCRRDDLLDLSIEDRRFGYPLELMVRASAAGWTVVERDIDYRPRAAGTTSKVSGSLRGTTRTIKDFGRVLRDVRAERVR</sequence>
<protein>
    <submittedName>
        <fullName evidence="3">Glycosyltransferase family 2 protein</fullName>
    </submittedName>
</protein>
<dbReference type="RefSeq" id="WP_344329878.1">
    <property type="nucleotide sequence ID" value="NZ_BAAAPY010000013.1"/>
</dbReference>
<dbReference type="CDD" id="cd04179">
    <property type="entry name" value="DPM_DPG-synthase_like"/>
    <property type="match status" value="1"/>
</dbReference>
<keyword evidence="4" id="KW-1185">Reference proteome</keyword>
<dbReference type="Gene3D" id="3.90.550.10">
    <property type="entry name" value="Spore Coat Polysaccharide Biosynthesis Protein SpsA, Chain A"/>
    <property type="match status" value="1"/>
</dbReference>
<comment type="caution">
    <text evidence="3">The sequence shown here is derived from an EMBL/GenBank/DDBJ whole genome shotgun (WGS) entry which is preliminary data.</text>
</comment>
<dbReference type="InterPro" id="IPR029044">
    <property type="entry name" value="Nucleotide-diphossugar_trans"/>
</dbReference>
<evidence type="ECO:0000313" key="3">
    <source>
        <dbReference type="EMBL" id="GAA2084776.1"/>
    </source>
</evidence>
<dbReference type="PANTHER" id="PTHR48090">
    <property type="entry name" value="UNDECAPRENYL-PHOSPHATE 4-DEOXY-4-FORMAMIDO-L-ARABINOSE TRANSFERASE-RELATED"/>
    <property type="match status" value="1"/>
</dbReference>
<organism evidence="3 4">
    <name type="scientific">Aeromicrobium halocynthiae</name>
    <dbReference type="NCBI Taxonomy" id="560557"/>
    <lineage>
        <taxon>Bacteria</taxon>
        <taxon>Bacillati</taxon>
        <taxon>Actinomycetota</taxon>
        <taxon>Actinomycetes</taxon>
        <taxon>Propionibacteriales</taxon>
        <taxon>Nocardioidaceae</taxon>
        <taxon>Aeromicrobium</taxon>
    </lineage>
</organism>
<gene>
    <name evidence="3" type="ORF">GCM10009821_27770</name>
</gene>
<dbReference type="Pfam" id="PF00535">
    <property type="entry name" value="Glycos_transf_2"/>
    <property type="match status" value="1"/>
</dbReference>
<reference evidence="4" key="1">
    <citation type="journal article" date="2019" name="Int. J. Syst. Evol. Microbiol.">
        <title>The Global Catalogue of Microorganisms (GCM) 10K type strain sequencing project: providing services to taxonomists for standard genome sequencing and annotation.</title>
        <authorList>
            <consortium name="The Broad Institute Genomics Platform"/>
            <consortium name="The Broad Institute Genome Sequencing Center for Infectious Disease"/>
            <person name="Wu L."/>
            <person name="Ma J."/>
        </authorList>
    </citation>
    <scope>NUCLEOTIDE SEQUENCE [LARGE SCALE GENOMIC DNA]</scope>
    <source>
        <strain evidence="4">JCM 15749</strain>
    </source>
</reference>
<dbReference type="InterPro" id="IPR050256">
    <property type="entry name" value="Glycosyltransferase_2"/>
</dbReference>
<evidence type="ECO:0000256" key="1">
    <source>
        <dbReference type="ARBA" id="ARBA00006739"/>
    </source>
</evidence>